<evidence type="ECO:0000256" key="1">
    <source>
        <dbReference type="SAM" id="SignalP"/>
    </source>
</evidence>
<evidence type="ECO:0000313" key="2">
    <source>
        <dbReference type="EMBL" id="GMR38873.1"/>
    </source>
</evidence>
<dbReference type="GO" id="GO:0030424">
    <property type="term" value="C:axon"/>
    <property type="evidence" value="ECO:0007669"/>
    <property type="project" value="TreeGrafter"/>
</dbReference>
<sequence length="168" mass="18905">SMLLRLLLLAASIVVPIPAQMRKCYSCASSNMQSNYMTKQRGPGNRLNPPKVFDDNCNGDVWILKARASEDCPGLCYKWSQQVNNSGSLSPMTVRGCYQNLYDTRNPTTQREPQHTFCTFSEKNLDCLADATLIENQCWCDGELCNSSPYRTTATSLLLLALIYRIFV</sequence>
<evidence type="ECO:0000313" key="3">
    <source>
        <dbReference type="Proteomes" id="UP001328107"/>
    </source>
</evidence>
<dbReference type="InterPro" id="IPR010558">
    <property type="entry name" value="Ly-6-related"/>
</dbReference>
<gene>
    <name evidence="2" type="ORF">PMAYCL1PPCAC_09068</name>
</gene>
<dbReference type="GO" id="GO:1990834">
    <property type="term" value="P:response to odorant"/>
    <property type="evidence" value="ECO:0007669"/>
    <property type="project" value="TreeGrafter"/>
</dbReference>
<dbReference type="Proteomes" id="UP001328107">
    <property type="component" value="Unassembled WGS sequence"/>
</dbReference>
<proteinExistence type="predicted"/>
<keyword evidence="1" id="KW-0732">Signal</keyword>
<accession>A0AAN4ZCY0</accession>
<comment type="caution">
    <text evidence="2">The sequence shown here is derived from an EMBL/GenBank/DDBJ whole genome shotgun (WGS) entry which is preliminary data.</text>
</comment>
<dbReference type="EMBL" id="BTRK01000002">
    <property type="protein sequence ID" value="GMR38873.1"/>
    <property type="molecule type" value="Genomic_DNA"/>
</dbReference>
<name>A0AAN4ZCY0_9BILA</name>
<reference evidence="3" key="1">
    <citation type="submission" date="2022-10" db="EMBL/GenBank/DDBJ databases">
        <title>Genome assembly of Pristionchus species.</title>
        <authorList>
            <person name="Yoshida K."/>
            <person name="Sommer R.J."/>
        </authorList>
    </citation>
    <scope>NUCLEOTIDE SEQUENCE [LARGE SCALE GENOMIC DNA]</scope>
    <source>
        <strain evidence="3">RS5460</strain>
    </source>
</reference>
<dbReference type="Pfam" id="PF06579">
    <property type="entry name" value="Ly-6_related"/>
    <property type="match status" value="1"/>
</dbReference>
<dbReference type="PANTHER" id="PTHR34722">
    <property type="entry name" value="HOMOLOG OF ODR-2 (TWO)-RELATED"/>
    <property type="match status" value="1"/>
</dbReference>
<dbReference type="GO" id="GO:0042048">
    <property type="term" value="P:olfactory behavior"/>
    <property type="evidence" value="ECO:0007669"/>
    <property type="project" value="TreeGrafter"/>
</dbReference>
<keyword evidence="3" id="KW-1185">Reference proteome</keyword>
<dbReference type="PANTHER" id="PTHR34722:SF4">
    <property type="entry name" value="HOMOLOG OF ODR-2 (TWO)-RELATED"/>
    <property type="match status" value="1"/>
</dbReference>
<dbReference type="AlphaFoldDB" id="A0AAN4ZCY0"/>
<feature type="non-terminal residue" evidence="2">
    <location>
        <position position="1"/>
    </location>
</feature>
<feature type="chain" id="PRO_5042972669" evidence="1">
    <location>
        <begin position="20"/>
        <end position="168"/>
    </location>
</feature>
<feature type="signal peptide" evidence="1">
    <location>
        <begin position="1"/>
        <end position="19"/>
    </location>
</feature>
<organism evidence="2 3">
    <name type="scientific">Pristionchus mayeri</name>
    <dbReference type="NCBI Taxonomy" id="1317129"/>
    <lineage>
        <taxon>Eukaryota</taxon>
        <taxon>Metazoa</taxon>
        <taxon>Ecdysozoa</taxon>
        <taxon>Nematoda</taxon>
        <taxon>Chromadorea</taxon>
        <taxon>Rhabditida</taxon>
        <taxon>Rhabditina</taxon>
        <taxon>Diplogasteromorpha</taxon>
        <taxon>Diplogasteroidea</taxon>
        <taxon>Neodiplogasteridae</taxon>
        <taxon>Pristionchus</taxon>
    </lineage>
</organism>
<dbReference type="GO" id="GO:0043025">
    <property type="term" value="C:neuronal cell body"/>
    <property type="evidence" value="ECO:0007669"/>
    <property type="project" value="TreeGrafter"/>
</dbReference>
<protein>
    <submittedName>
        <fullName evidence="2">Uncharacterized protein</fullName>
    </submittedName>
</protein>